<feature type="non-terminal residue" evidence="1">
    <location>
        <position position="1"/>
    </location>
</feature>
<proteinExistence type="predicted"/>
<keyword evidence="2" id="KW-1185">Reference proteome</keyword>
<dbReference type="RefSeq" id="XP_041188984.1">
    <property type="nucleotide sequence ID" value="XM_041329164.1"/>
</dbReference>
<feature type="non-terminal residue" evidence="1">
    <location>
        <position position="81"/>
    </location>
</feature>
<name>A0A9P7J924_9AGAM</name>
<dbReference type="GeneID" id="64623181"/>
<dbReference type="AlphaFoldDB" id="A0A9P7J924"/>
<dbReference type="Proteomes" id="UP000807769">
    <property type="component" value="Unassembled WGS sequence"/>
</dbReference>
<evidence type="ECO:0000313" key="2">
    <source>
        <dbReference type="Proteomes" id="UP000807769"/>
    </source>
</evidence>
<protein>
    <submittedName>
        <fullName evidence="1">Uncharacterized protein</fullName>
    </submittedName>
</protein>
<dbReference type="EMBL" id="JABBWG010000035">
    <property type="protein sequence ID" value="KAG1809075.1"/>
    <property type="molecule type" value="Genomic_DNA"/>
</dbReference>
<comment type="caution">
    <text evidence="1">The sequence shown here is derived from an EMBL/GenBank/DDBJ whole genome shotgun (WGS) entry which is preliminary data.</text>
</comment>
<gene>
    <name evidence="1" type="ORF">BJ212DRAFT_1206980</name>
</gene>
<accession>A0A9P7J924</accession>
<reference evidence="1" key="1">
    <citation type="journal article" date="2020" name="New Phytol.">
        <title>Comparative genomics reveals dynamic genome evolution in host specialist ectomycorrhizal fungi.</title>
        <authorList>
            <person name="Lofgren L.A."/>
            <person name="Nguyen N.H."/>
            <person name="Vilgalys R."/>
            <person name="Ruytinx J."/>
            <person name="Liao H.L."/>
            <person name="Branco S."/>
            <person name="Kuo A."/>
            <person name="LaButti K."/>
            <person name="Lipzen A."/>
            <person name="Andreopoulos W."/>
            <person name="Pangilinan J."/>
            <person name="Riley R."/>
            <person name="Hundley H."/>
            <person name="Na H."/>
            <person name="Barry K."/>
            <person name="Grigoriev I.V."/>
            <person name="Stajich J.E."/>
            <person name="Kennedy P.G."/>
        </authorList>
    </citation>
    <scope>NUCLEOTIDE SEQUENCE</scope>
    <source>
        <strain evidence="1">MN1</strain>
    </source>
</reference>
<organism evidence="1 2">
    <name type="scientific">Suillus subaureus</name>
    <dbReference type="NCBI Taxonomy" id="48587"/>
    <lineage>
        <taxon>Eukaryota</taxon>
        <taxon>Fungi</taxon>
        <taxon>Dikarya</taxon>
        <taxon>Basidiomycota</taxon>
        <taxon>Agaricomycotina</taxon>
        <taxon>Agaricomycetes</taxon>
        <taxon>Agaricomycetidae</taxon>
        <taxon>Boletales</taxon>
        <taxon>Suillineae</taxon>
        <taxon>Suillaceae</taxon>
        <taxon>Suillus</taxon>
    </lineage>
</organism>
<dbReference type="OrthoDB" id="4743193at2759"/>
<evidence type="ECO:0000313" key="1">
    <source>
        <dbReference type="EMBL" id="KAG1809075.1"/>
    </source>
</evidence>
<sequence length="81" mass="9455">AIDWCMKLNNLYTKVIQSGKGPNCTIDCIIMESPLVQVYHNLQQVFEESFLHSHLTNQYAIVDMTQKFEKLCRYIAQHSPH</sequence>